<dbReference type="CDD" id="cd00304">
    <property type="entry name" value="RT_like"/>
    <property type="match status" value="1"/>
</dbReference>
<evidence type="ECO:0000313" key="2">
    <source>
        <dbReference type="EMBL" id="UYV74919.1"/>
    </source>
</evidence>
<sequence length="319" mass="37200">MQDIGMLLWQGLGPYIHNSQYVPPFVQVDSRIPILLCGDFNKNHHVWYLTDLLGSGSEVSQEGGNLGLKLICQGVLEEQQQLELEHRKDGVKTLVSTRHTVPPTFRCFLTLLTWDLASVGGLRLLRKRMKLSMSISVRQKMSSIYRSHNGLPMGNPISSAFANIFMNEIDKQIINSNQFKIILWLRYIDDIFCLTEIDIDSFIRFLNSLKPFLKFTYEKESNNSLAFLDIQLKRNQYNIETCIYRKPTHTGNYLNFSSFGPIHNKIAVVKSLSKRIETHHSNRNSATEERNRIFKELINNNYPKKFIEKHFYKQRYTFK</sequence>
<evidence type="ECO:0000313" key="3">
    <source>
        <dbReference type="Proteomes" id="UP001235939"/>
    </source>
</evidence>
<dbReference type="PANTHER" id="PTHR21301">
    <property type="entry name" value="REVERSE TRANSCRIPTASE"/>
    <property type="match status" value="1"/>
</dbReference>
<dbReference type="Proteomes" id="UP001235939">
    <property type="component" value="Chromosome 12"/>
</dbReference>
<organism evidence="2 3">
    <name type="scientific">Cordylochernes scorpioides</name>
    <dbReference type="NCBI Taxonomy" id="51811"/>
    <lineage>
        <taxon>Eukaryota</taxon>
        <taxon>Metazoa</taxon>
        <taxon>Ecdysozoa</taxon>
        <taxon>Arthropoda</taxon>
        <taxon>Chelicerata</taxon>
        <taxon>Arachnida</taxon>
        <taxon>Pseudoscorpiones</taxon>
        <taxon>Cheliferoidea</taxon>
        <taxon>Chernetidae</taxon>
        <taxon>Cordylochernes</taxon>
    </lineage>
</organism>
<proteinExistence type="predicted"/>
<dbReference type="PROSITE" id="PS50878">
    <property type="entry name" value="RT_POL"/>
    <property type="match status" value="1"/>
</dbReference>
<name>A0ABY6L245_9ARAC</name>
<dbReference type="InterPro" id="IPR000477">
    <property type="entry name" value="RT_dom"/>
</dbReference>
<evidence type="ECO:0000259" key="1">
    <source>
        <dbReference type="PROSITE" id="PS50878"/>
    </source>
</evidence>
<dbReference type="Pfam" id="PF00078">
    <property type="entry name" value="RVT_1"/>
    <property type="match status" value="1"/>
</dbReference>
<dbReference type="SUPFAM" id="SSF56672">
    <property type="entry name" value="DNA/RNA polymerases"/>
    <property type="match status" value="1"/>
</dbReference>
<dbReference type="Pfam" id="PF26215">
    <property type="entry name" value="HTH_animal"/>
    <property type="match status" value="1"/>
</dbReference>
<dbReference type="PANTHER" id="PTHR21301:SF10">
    <property type="entry name" value="REVERSE TRANSCRIPTASE DOMAIN-CONTAINING PROTEIN"/>
    <property type="match status" value="1"/>
</dbReference>
<dbReference type="InterPro" id="IPR043502">
    <property type="entry name" value="DNA/RNA_pol_sf"/>
</dbReference>
<dbReference type="EMBL" id="CP092874">
    <property type="protein sequence ID" value="UYV74919.1"/>
    <property type="molecule type" value="Genomic_DNA"/>
</dbReference>
<accession>A0ABY6L245</accession>
<dbReference type="InterPro" id="IPR058912">
    <property type="entry name" value="HTH_animal"/>
</dbReference>
<protein>
    <recommendedName>
        <fullName evidence="1">Reverse transcriptase domain-containing protein</fullName>
    </recommendedName>
</protein>
<keyword evidence="3" id="KW-1185">Reference proteome</keyword>
<feature type="domain" description="Reverse transcriptase" evidence="1">
    <location>
        <begin position="1"/>
        <end position="258"/>
    </location>
</feature>
<gene>
    <name evidence="2" type="ORF">LAZ67_12001800</name>
</gene>
<reference evidence="2 3" key="1">
    <citation type="submission" date="2022-01" db="EMBL/GenBank/DDBJ databases">
        <title>A chromosomal length assembly of Cordylochernes scorpioides.</title>
        <authorList>
            <person name="Zeh D."/>
            <person name="Zeh J."/>
        </authorList>
    </citation>
    <scope>NUCLEOTIDE SEQUENCE [LARGE SCALE GENOMIC DNA]</scope>
    <source>
        <strain evidence="2">IN4F17</strain>
        <tissue evidence="2">Whole Body</tissue>
    </source>
</reference>